<keyword evidence="3" id="KW-1185">Reference proteome</keyword>
<evidence type="ECO:0000256" key="1">
    <source>
        <dbReference type="SAM" id="MobiDB-lite"/>
    </source>
</evidence>
<feature type="compositionally biased region" description="Low complexity" evidence="1">
    <location>
        <begin position="261"/>
        <end position="276"/>
    </location>
</feature>
<name>A0ABU8GNR8_9ACTN</name>
<gene>
    <name evidence="2" type="ORF">WB403_37385</name>
</gene>
<feature type="region of interest" description="Disordered" evidence="1">
    <location>
        <begin position="28"/>
        <end position="51"/>
    </location>
</feature>
<dbReference type="Proteomes" id="UP001365781">
    <property type="component" value="Unassembled WGS sequence"/>
</dbReference>
<proteinExistence type="predicted"/>
<evidence type="ECO:0000313" key="2">
    <source>
        <dbReference type="EMBL" id="MEI5614812.1"/>
    </source>
</evidence>
<comment type="caution">
    <text evidence="2">The sequence shown here is derived from an EMBL/GenBank/DDBJ whole genome shotgun (WGS) entry which is preliminary data.</text>
</comment>
<accession>A0ABU8GNR8</accession>
<feature type="region of interest" description="Disordered" evidence="1">
    <location>
        <begin position="105"/>
        <end position="139"/>
    </location>
</feature>
<evidence type="ECO:0000313" key="3">
    <source>
        <dbReference type="Proteomes" id="UP001365781"/>
    </source>
</evidence>
<dbReference type="EMBL" id="JBBAYM010000032">
    <property type="protein sequence ID" value="MEI5614812.1"/>
    <property type="molecule type" value="Genomic_DNA"/>
</dbReference>
<protein>
    <recommendedName>
        <fullName evidence="4">Lipoprotein</fullName>
    </recommendedName>
</protein>
<feature type="compositionally biased region" description="Pro residues" evidence="1">
    <location>
        <begin position="248"/>
        <end position="260"/>
    </location>
</feature>
<sequence>MAAGASAALAATLLLGACGDSGGLVSAGATPTASGPTRLWPGEPPASSPAYDYGEAETEVVKGVRAPGEDIRKVDPVTVVRAEIAAHPDVYTGAEAPYGGTAARMADCGDGGDGGDGSESREGGDDGGETDSGGAGGGDRARCPVLKAYYRDLTGDGRDDLVLGFRLLPGNQTAVRMYTFQADRLVQVLASDDAVIAVELAGRTVIIRSPAGIVGYEYRTQWTWDEDQLAMLLTRDEILRVGGASAKPVPPTVTPSPSPSTTPAASPSTSPSASPR</sequence>
<organism evidence="2 3">
    <name type="scientific">Streptomyces brasiliscabiei</name>
    <dbReference type="NCBI Taxonomy" id="2736302"/>
    <lineage>
        <taxon>Bacteria</taxon>
        <taxon>Bacillati</taxon>
        <taxon>Actinomycetota</taxon>
        <taxon>Actinomycetes</taxon>
        <taxon>Kitasatosporales</taxon>
        <taxon>Streptomycetaceae</taxon>
        <taxon>Streptomyces</taxon>
    </lineage>
</organism>
<evidence type="ECO:0008006" key="4">
    <source>
        <dbReference type="Google" id="ProtNLM"/>
    </source>
</evidence>
<feature type="region of interest" description="Disordered" evidence="1">
    <location>
        <begin position="243"/>
        <end position="276"/>
    </location>
</feature>
<reference evidence="2 3" key="1">
    <citation type="submission" date="2024-03" db="EMBL/GenBank/DDBJ databases">
        <title>First Report of Pectobacterium brasiliscabiei causing potato scab in china.</title>
        <authorList>
            <person name="Handique U."/>
        </authorList>
    </citation>
    <scope>NUCLEOTIDE SEQUENCE [LARGE SCALE GENOMIC DNA]</scope>
    <source>
        <strain evidence="2 3">ZRIMU1503</strain>
    </source>
</reference>